<dbReference type="Pfam" id="PF00578">
    <property type="entry name" value="AhpC-TSA"/>
    <property type="match status" value="1"/>
</dbReference>
<dbReference type="InterPro" id="IPR013766">
    <property type="entry name" value="Thioredoxin_domain"/>
</dbReference>
<comment type="caution">
    <text evidence="7">The sequence shown here is derived from an EMBL/GenBank/DDBJ whole genome shotgun (WGS) entry which is preliminary data.</text>
</comment>
<protein>
    <submittedName>
        <fullName evidence="7">AhpC/TSA family protein</fullName>
    </submittedName>
</protein>
<dbReference type="InterPro" id="IPR036249">
    <property type="entry name" value="Thioredoxin-like_sf"/>
</dbReference>
<dbReference type="Pfam" id="PF14289">
    <property type="entry name" value="DUF4369"/>
    <property type="match status" value="1"/>
</dbReference>
<evidence type="ECO:0000256" key="4">
    <source>
        <dbReference type="ARBA" id="ARBA00023284"/>
    </source>
</evidence>
<dbReference type="RefSeq" id="WP_168736658.1">
    <property type="nucleotide sequence ID" value="NZ_JABAHZ010000001.1"/>
</dbReference>
<comment type="subcellular location">
    <subcellularLocation>
        <location evidence="1">Cell envelope</location>
    </subcellularLocation>
</comment>
<evidence type="ECO:0000313" key="7">
    <source>
        <dbReference type="EMBL" id="NLR77245.1"/>
    </source>
</evidence>
<gene>
    <name evidence="7" type="ORF">HGH91_01325</name>
</gene>
<dbReference type="GO" id="GO:0017004">
    <property type="term" value="P:cytochrome complex assembly"/>
    <property type="evidence" value="ECO:0007669"/>
    <property type="project" value="UniProtKB-KW"/>
</dbReference>
<evidence type="ECO:0000256" key="3">
    <source>
        <dbReference type="ARBA" id="ARBA00023157"/>
    </source>
</evidence>
<feature type="signal peptide" evidence="5">
    <location>
        <begin position="1"/>
        <end position="21"/>
    </location>
</feature>
<dbReference type="InterPro" id="IPR000866">
    <property type="entry name" value="AhpC/TSA"/>
</dbReference>
<evidence type="ECO:0000259" key="6">
    <source>
        <dbReference type="PROSITE" id="PS51352"/>
    </source>
</evidence>
<dbReference type="Proteomes" id="UP000552864">
    <property type="component" value="Unassembled WGS sequence"/>
</dbReference>
<dbReference type="PANTHER" id="PTHR42852">
    <property type="entry name" value="THIOL:DISULFIDE INTERCHANGE PROTEIN DSBE"/>
    <property type="match status" value="1"/>
</dbReference>
<dbReference type="InterPro" id="IPR017937">
    <property type="entry name" value="Thioredoxin_CS"/>
</dbReference>
<evidence type="ECO:0000313" key="8">
    <source>
        <dbReference type="Proteomes" id="UP000552864"/>
    </source>
</evidence>
<name>A0A847SE59_9BACT</name>
<proteinExistence type="predicted"/>
<dbReference type="PROSITE" id="PS51352">
    <property type="entry name" value="THIOREDOXIN_2"/>
    <property type="match status" value="1"/>
</dbReference>
<dbReference type="Gene3D" id="3.40.30.10">
    <property type="entry name" value="Glutaredoxin"/>
    <property type="match status" value="1"/>
</dbReference>
<keyword evidence="4" id="KW-0676">Redox-active center</keyword>
<dbReference type="CDD" id="cd02966">
    <property type="entry name" value="TlpA_like_family"/>
    <property type="match status" value="1"/>
</dbReference>
<dbReference type="PROSITE" id="PS00194">
    <property type="entry name" value="THIOREDOXIN_1"/>
    <property type="match status" value="1"/>
</dbReference>
<reference evidence="7 8" key="1">
    <citation type="submission" date="2020-04" db="EMBL/GenBank/DDBJ databases">
        <authorList>
            <person name="Yin C."/>
        </authorList>
    </citation>
    <scope>NUCLEOTIDE SEQUENCE [LARGE SCALE GENOMIC DNA]</scope>
    <source>
        <strain evidence="7 8">Ak56</strain>
    </source>
</reference>
<evidence type="ECO:0000256" key="2">
    <source>
        <dbReference type="ARBA" id="ARBA00022748"/>
    </source>
</evidence>
<dbReference type="GO" id="GO:0030313">
    <property type="term" value="C:cell envelope"/>
    <property type="evidence" value="ECO:0007669"/>
    <property type="project" value="UniProtKB-SubCell"/>
</dbReference>
<dbReference type="AlphaFoldDB" id="A0A847SE59"/>
<feature type="chain" id="PRO_5032659374" evidence="5">
    <location>
        <begin position="22"/>
        <end position="365"/>
    </location>
</feature>
<evidence type="ECO:0000256" key="5">
    <source>
        <dbReference type="SAM" id="SignalP"/>
    </source>
</evidence>
<keyword evidence="8" id="KW-1185">Reference proteome</keyword>
<dbReference type="SUPFAM" id="SSF52833">
    <property type="entry name" value="Thioredoxin-like"/>
    <property type="match status" value="1"/>
</dbReference>
<evidence type="ECO:0000256" key="1">
    <source>
        <dbReference type="ARBA" id="ARBA00004196"/>
    </source>
</evidence>
<organism evidence="7 8">
    <name type="scientific">Chitinophaga eiseniae</name>
    <dbReference type="NCBI Taxonomy" id="634771"/>
    <lineage>
        <taxon>Bacteria</taxon>
        <taxon>Pseudomonadati</taxon>
        <taxon>Bacteroidota</taxon>
        <taxon>Chitinophagia</taxon>
        <taxon>Chitinophagales</taxon>
        <taxon>Chitinophagaceae</taxon>
        <taxon>Chitinophaga</taxon>
    </lineage>
</organism>
<dbReference type="EMBL" id="JABAHZ010000001">
    <property type="protein sequence ID" value="NLR77245.1"/>
    <property type="molecule type" value="Genomic_DNA"/>
</dbReference>
<accession>A0A847SE59</accession>
<keyword evidence="5" id="KW-0732">Signal</keyword>
<keyword evidence="3" id="KW-1015">Disulfide bond</keyword>
<dbReference type="InterPro" id="IPR025380">
    <property type="entry name" value="DUF4369"/>
</dbReference>
<dbReference type="PANTHER" id="PTHR42852:SF6">
    <property type="entry name" value="THIOL:DISULFIDE INTERCHANGE PROTEIN DSBE"/>
    <property type="match status" value="1"/>
</dbReference>
<dbReference type="InterPro" id="IPR050553">
    <property type="entry name" value="Thioredoxin_ResA/DsbE_sf"/>
</dbReference>
<sequence>MRLILLLFLTCFIRCYTFAQGAFTLQGETDTIFNGSYIHIYGVDWSGLNPKISDSTRVVDGHFTFKGQLNTPGLLFSVFTSGEPRAMTQVYLEGHHMKLTLKGKRWHDKGNAVLTNSQSNADWQELRILTGSAERTLFAWYRYRDSLTALHPDSTFAAISDTLKRLQRQVVEIEKNWVTLHPRAYISLVKLSYSLFNDLTLENLQAMYTGLSPKLQTSAEGKALYKRINSREAIHPGAIAPELTARDTSGKIIALKDCRGRYVLLDFWASWCGPCLQQIPLVKKFRDTNQSKNLTIIGVSLDDDIENWKKAILQHGLNWKHVSDLVGWKGETGINYNIQFIPQNVLIGPDGRIIALNINLDKYTL</sequence>
<feature type="domain" description="Thioredoxin" evidence="6">
    <location>
        <begin position="234"/>
        <end position="365"/>
    </location>
</feature>
<keyword evidence="2" id="KW-0201">Cytochrome c-type biogenesis</keyword>